<sequence length="255" mass="30151">MHHISDKRKVKLVIYEVQDMNEDVSMQEIVRLKLGKSNVKFDNPNSTAMYLNASVRELDLAKAIYKTLIEPKISTRETYDLSDQDTSRLYDYFEHIKISIIMAYTAVECLCNALTPIDYSYTERTKDGDRLWDFKEIQRWKSTTQKLRQILPKALKMKDPGQFKSYSTFCKLEEIRNDVIHTRSVLPKNLKMEDRLDYRLLQPRIFNLITSAKSLIKEIHKSLPYTKEMPMLYDTEDIEKIKIKSWDDLGFSKIE</sequence>
<protein>
    <submittedName>
        <fullName evidence="1">Uncharacterized protein</fullName>
    </submittedName>
</protein>
<name>A0A1I0SPL4_9SPHI</name>
<dbReference type="EMBL" id="FOJM01000002">
    <property type="protein sequence ID" value="SFA41357.1"/>
    <property type="molecule type" value="Genomic_DNA"/>
</dbReference>
<gene>
    <name evidence="1" type="ORF">SAMN04488511_102305</name>
</gene>
<organism evidence="1 2">
    <name type="scientific">Pedobacter suwonensis</name>
    <dbReference type="NCBI Taxonomy" id="332999"/>
    <lineage>
        <taxon>Bacteria</taxon>
        <taxon>Pseudomonadati</taxon>
        <taxon>Bacteroidota</taxon>
        <taxon>Sphingobacteriia</taxon>
        <taxon>Sphingobacteriales</taxon>
        <taxon>Sphingobacteriaceae</taxon>
        <taxon>Pedobacter</taxon>
    </lineage>
</organism>
<dbReference type="AlphaFoldDB" id="A0A1I0SPL4"/>
<dbReference type="Proteomes" id="UP000198836">
    <property type="component" value="Unassembled WGS sequence"/>
</dbReference>
<dbReference type="STRING" id="332999.SAMN04488511_102305"/>
<keyword evidence="2" id="KW-1185">Reference proteome</keyword>
<proteinExistence type="predicted"/>
<evidence type="ECO:0000313" key="2">
    <source>
        <dbReference type="Proteomes" id="UP000198836"/>
    </source>
</evidence>
<reference evidence="2" key="1">
    <citation type="submission" date="2016-10" db="EMBL/GenBank/DDBJ databases">
        <authorList>
            <person name="Varghese N."/>
            <person name="Submissions S."/>
        </authorList>
    </citation>
    <scope>NUCLEOTIDE SEQUENCE [LARGE SCALE GENOMIC DNA]</scope>
    <source>
        <strain evidence="2">DSM 18130</strain>
    </source>
</reference>
<evidence type="ECO:0000313" key="1">
    <source>
        <dbReference type="EMBL" id="SFA41357.1"/>
    </source>
</evidence>
<accession>A0A1I0SPL4</accession>